<dbReference type="Proteomes" id="UP000244810">
    <property type="component" value="Unassembled WGS sequence"/>
</dbReference>
<dbReference type="AlphaFoldDB" id="A0A2T7UQC2"/>
<dbReference type="InterPro" id="IPR012659">
    <property type="entry name" value="CHP02444"/>
</dbReference>
<proteinExistence type="predicted"/>
<dbReference type="OrthoDB" id="7875767at2"/>
<evidence type="ECO:0000313" key="1">
    <source>
        <dbReference type="EMBL" id="PVE46940.1"/>
    </source>
</evidence>
<gene>
    <name evidence="1" type="ORF">DDE23_14800</name>
</gene>
<name>A0A2T7UQC2_9RHOB</name>
<reference evidence="1 2" key="1">
    <citation type="journal article" date="2011" name="Syst. Appl. Microbiol.">
        <title>Defluviimonas denitrificans gen. nov., sp. nov., and Pararhodobacter aggregans gen. nov., sp. nov., non-phototrophic Rhodobacteraceae from the biofilter of a marine aquaculture.</title>
        <authorList>
            <person name="Foesel B.U."/>
            <person name="Drake H.L."/>
            <person name="Schramm A."/>
        </authorList>
    </citation>
    <scope>NUCLEOTIDE SEQUENCE [LARGE SCALE GENOMIC DNA]</scope>
    <source>
        <strain evidence="1 2">D1-19</strain>
    </source>
</reference>
<dbReference type="EMBL" id="QDDR01000007">
    <property type="protein sequence ID" value="PVE46940.1"/>
    <property type="molecule type" value="Genomic_DNA"/>
</dbReference>
<keyword evidence="2" id="KW-1185">Reference proteome</keyword>
<protein>
    <submittedName>
        <fullName evidence="1">TIGR02444 family protein</fullName>
    </submittedName>
</protein>
<accession>A0A2T7UQC2</accession>
<organism evidence="1 2">
    <name type="scientific">Pararhodobacter aggregans</name>
    <dbReference type="NCBI Taxonomy" id="404875"/>
    <lineage>
        <taxon>Bacteria</taxon>
        <taxon>Pseudomonadati</taxon>
        <taxon>Pseudomonadota</taxon>
        <taxon>Alphaproteobacteria</taxon>
        <taxon>Rhodobacterales</taxon>
        <taxon>Paracoccaceae</taxon>
        <taxon>Pararhodobacter</taxon>
    </lineage>
</organism>
<dbReference type="Pfam" id="PF09523">
    <property type="entry name" value="DUF2390"/>
    <property type="match status" value="1"/>
</dbReference>
<evidence type="ECO:0000313" key="2">
    <source>
        <dbReference type="Proteomes" id="UP000244810"/>
    </source>
</evidence>
<comment type="caution">
    <text evidence="1">The sequence shown here is derived from an EMBL/GenBank/DDBJ whole genome shotgun (WGS) entry which is preliminary data.</text>
</comment>
<sequence>MNGEDALWAAITAAYARPGIAPLCLRLQDQGGIDVMVLLGLCYAARELGAPLSPAEVQALRSRSEPWRAAAVRPARALRIALRAPVAGVGDDQREGFRDRLKAVELAAERVQAGIIAEWLAARGAGAADPLPGLRSFLGGTPVTEGEIGQLLDAFGPDQGASR</sequence>
<dbReference type="NCBIfam" id="TIGR02444">
    <property type="entry name" value="TIGR02444 family protein"/>
    <property type="match status" value="1"/>
</dbReference>
<dbReference type="RefSeq" id="WP_107752512.1">
    <property type="nucleotide sequence ID" value="NZ_QBKF01000007.1"/>
</dbReference>